<dbReference type="PANTHER" id="PTHR13610:SF11">
    <property type="entry name" value="METHYLTRANSFERASE DOMAIN-CONTAINING PROTEIN"/>
    <property type="match status" value="1"/>
</dbReference>
<evidence type="ECO:0008006" key="6">
    <source>
        <dbReference type="Google" id="ProtNLM"/>
    </source>
</evidence>
<dbReference type="InterPro" id="IPR029063">
    <property type="entry name" value="SAM-dependent_MTases_sf"/>
</dbReference>
<keyword evidence="3" id="KW-0949">S-adenosyl-L-methionine</keyword>
<organism evidence="4 5">
    <name type="scientific">Candidatus Uhrbacteria bacterium RIFCSPHIGHO2_02_FULL_60_10</name>
    <dbReference type="NCBI Taxonomy" id="1802392"/>
    <lineage>
        <taxon>Bacteria</taxon>
        <taxon>Candidatus Uhriibacteriota</taxon>
    </lineage>
</organism>
<dbReference type="Gene3D" id="3.40.50.150">
    <property type="entry name" value="Vaccinia Virus protein VP39"/>
    <property type="match status" value="1"/>
</dbReference>
<dbReference type="Proteomes" id="UP000177088">
    <property type="component" value="Unassembled WGS sequence"/>
</dbReference>
<dbReference type="EMBL" id="MGEA01000064">
    <property type="protein sequence ID" value="OGL73320.1"/>
    <property type="molecule type" value="Genomic_DNA"/>
</dbReference>
<name>A0A1F7U4X6_9BACT</name>
<dbReference type="GO" id="GO:0016279">
    <property type="term" value="F:protein-lysine N-methyltransferase activity"/>
    <property type="evidence" value="ECO:0007669"/>
    <property type="project" value="InterPro"/>
</dbReference>
<evidence type="ECO:0000256" key="3">
    <source>
        <dbReference type="ARBA" id="ARBA00022691"/>
    </source>
</evidence>
<protein>
    <recommendedName>
        <fullName evidence="6">Methyltransferase domain-containing protein</fullName>
    </recommendedName>
</protein>
<dbReference type="InterPro" id="IPR026170">
    <property type="entry name" value="FAM173A/B"/>
</dbReference>
<keyword evidence="2" id="KW-0808">Transferase</keyword>
<dbReference type="SUPFAM" id="SSF53335">
    <property type="entry name" value="S-adenosyl-L-methionine-dependent methyltransferases"/>
    <property type="match status" value="1"/>
</dbReference>
<evidence type="ECO:0000256" key="2">
    <source>
        <dbReference type="ARBA" id="ARBA00022679"/>
    </source>
</evidence>
<dbReference type="AlphaFoldDB" id="A0A1F7U4X6"/>
<proteinExistence type="predicted"/>
<evidence type="ECO:0000256" key="1">
    <source>
        <dbReference type="ARBA" id="ARBA00022603"/>
    </source>
</evidence>
<dbReference type="GO" id="GO:0032259">
    <property type="term" value="P:methylation"/>
    <property type="evidence" value="ECO:0007669"/>
    <property type="project" value="UniProtKB-KW"/>
</dbReference>
<sequence>MLLVSALIVLALTQSLLILGLLTLIASVGARPPFVPVPAEILPDIVRALEIRPGLVVCDLGCGDARVLAACSRAEPRASYVGVEKGIYPWLAAVMQSWKFGRTGNISVRRQNFFETDLAGFDRLFLYLYPDVNARLLPKLKKELKPGSLVVTCDFDFPGLRADSIVDLPGRFLERRGKRLLVYRF</sequence>
<accession>A0A1F7U4X6</accession>
<keyword evidence="1" id="KW-0489">Methyltransferase</keyword>
<gene>
    <name evidence="4" type="ORF">A3C96_02275</name>
</gene>
<dbReference type="PANTHER" id="PTHR13610">
    <property type="entry name" value="METHYLTRANSFERASE DOMAIN-CONTAINING PROTEIN"/>
    <property type="match status" value="1"/>
</dbReference>
<evidence type="ECO:0000313" key="5">
    <source>
        <dbReference type="Proteomes" id="UP000177088"/>
    </source>
</evidence>
<reference evidence="4 5" key="1">
    <citation type="journal article" date="2016" name="Nat. Commun.">
        <title>Thousands of microbial genomes shed light on interconnected biogeochemical processes in an aquifer system.</title>
        <authorList>
            <person name="Anantharaman K."/>
            <person name="Brown C.T."/>
            <person name="Hug L.A."/>
            <person name="Sharon I."/>
            <person name="Castelle C.J."/>
            <person name="Probst A.J."/>
            <person name="Thomas B.C."/>
            <person name="Singh A."/>
            <person name="Wilkins M.J."/>
            <person name="Karaoz U."/>
            <person name="Brodie E.L."/>
            <person name="Williams K.H."/>
            <person name="Hubbard S.S."/>
            <person name="Banfield J.F."/>
        </authorList>
    </citation>
    <scope>NUCLEOTIDE SEQUENCE [LARGE SCALE GENOMIC DNA]</scope>
</reference>
<evidence type="ECO:0000313" key="4">
    <source>
        <dbReference type="EMBL" id="OGL73320.1"/>
    </source>
</evidence>
<comment type="caution">
    <text evidence="4">The sequence shown here is derived from an EMBL/GenBank/DDBJ whole genome shotgun (WGS) entry which is preliminary data.</text>
</comment>